<proteinExistence type="predicted"/>
<name>A0A8H4JE34_9HYPO</name>
<dbReference type="AlphaFoldDB" id="A0A8H4JE34"/>
<evidence type="ECO:0000256" key="1">
    <source>
        <dbReference type="SAM" id="MobiDB-lite"/>
    </source>
</evidence>
<feature type="region of interest" description="Disordered" evidence="1">
    <location>
        <begin position="1"/>
        <end position="23"/>
    </location>
</feature>
<dbReference type="EMBL" id="JAADJF010000505">
    <property type="protein sequence ID" value="KAF4415885.1"/>
    <property type="molecule type" value="Genomic_DNA"/>
</dbReference>
<evidence type="ECO:0000313" key="2">
    <source>
        <dbReference type="EMBL" id="KAF4415885.1"/>
    </source>
</evidence>
<comment type="caution">
    <text evidence="2">The sequence shown here is derived from an EMBL/GenBank/DDBJ whole genome shotgun (WGS) entry which is preliminary data.</text>
</comment>
<reference evidence="2 3" key="1">
    <citation type="submission" date="2020-01" db="EMBL/GenBank/DDBJ databases">
        <title>Identification and distribution of gene clusters putatively required for synthesis of sphingolipid metabolism inhibitors in phylogenetically diverse species of the filamentous fungus Fusarium.</title>
        <authorList>
            <person name="Kim H.-S."/>
            <person name="Busman M."/>
            <person name="Brown D.W."/>
            <person name="Divon H."/>
            <person name="Uhlig S."/>
            <person name="Proctor R.H."/>
        </authorList>
    </citation>
    <scope>NUCLEOTIDE SEQUENCE [LARGE SCALE GENOMIC DNA]</scope>
    <source>
        <strain evidence="2 3">NRRL 13308</strain>
    </source>
</reference>
<protein>
    <submittedName>
        <fullName evidence="2">AAA domain-containing</fullName>
    </submittedName>
</protein>
<accession>A0A8H4JE34</accession>
<evidence type="ECO:0000313" key="3">
    <source>
        <dbReference type="Proteomes" id="UP000536711"/>
    </source>
</evidence>
<feature type="compositionally biased region" description="Basic and acidic residues" evidence="1">
    <location>
        <begin position="1"/>
        <end position="20"/>
    </location>
</feature>
<gene>
    <name evidence="2" type="ORF">FACUT_13018</name>
</gene>
<organism evidence="2 3">
    <name type="scientific">Fusarium acutatum</name>
    <dbReference type="NCBI Taxonomy" id="78861"/>
    <lineage>
        <taxon>Eukaryota</taxon>
        <taxon>Fungi</taxon>
        <taxon>Dikarya</taxon>
        <taxon>Ascomycota</taxon>
        <taxon>Pezizomycotina</taxon>
        <taxon>Sordariomycetes</taxon>
        <taxon>Hypocreomycetidae</taxon>
        <taxon>Hypocreales</taxon>
        <taxon>Nectriaceae</taxon>
        <taxon>Fusarium</taxon>
        <taxon>Fusarium fujikuroi species complex</taxon>
    </lineage>
</organism>
<dbReference type="Proteomes" id="UP000536711">
    <property type="component" value="Unassembled WGS sequence"/>
</dbReference>
<sequence length="357" mass="39901">MSKPLESDPPHIDKYPDRLSPKRTAPFPAYLSLFVVEHNIISQSANSTPATKDIKTSPSSSAPSKRLAKVRTPTYSLPPNPFQPCVLKLGDNLFGDQSVDIPSEGGSMYTITLRAPDQESLLGYNEDFPVPVSSEGDSFGKCHQINRGEKHIMPCDFRRVRAKFPPDQIAVTYQSASYDLLAKYPEMEGPMAWIDDKLAQNAKVFVEGFGMPYANPSHPTEEWLESPDSAPVDDGLMLLDIYCPPRQHISGKLGCEKIRDLLRGPNKECVDALMIEALPVDRKRFHRYLSDRCCIWGSNKLGIGFAYRSLPEEPIELAKILLPVYMVESDGHLEHLQHVKLQGCVEVSVLFIDEDVT</sequence>
<feature type="compositionally biased region" description="Polar residues" evidence="1">
    <location>
        <begin position="46"/>
        <end position="63"/>
    </location>
</feature>
<dbReference type="OrthoDB" id="6513042at2759"/>
<feature type="region of interest" description="Disordered" evidence="1">
    <location>
        <begin position="46"/>
        <end position="73"/>
    </location>
</feature>
<keyword evidence="3" id="KW-1185">Reference proteome</keyword>